<sequence length="190" mass="21778">MEELKLSLSLECNPIKGYNVYDSKYLMMTRNNRSFEEALENTKKTLPLLVWNDKLKDDERSFVVGWPPLKSWRKNNVSRGDRSDIENGCAEVKPMLVKVTMEGVGIGRKVDLSLHRSYETLKAYLVQMFCKSHGSVKNTAKDCAPLTLTYQDKEGDWLLVGDVPWKNFIESVKRLKMLKNDGVVELISSI</sequence>
<comment type="caution">
    <text evidence="10">The sequence shown here is derived from an EMBL/GenBank/DDBJ whole genome shotgun (WGS) entry which is preliminary data.</text>
</comment>
<gene>
    <name evidence="10" type="ORF">GIB67_015012</name>
</gene>
<dbReference type="Pfam" id="PF02309">
    <property type="entry name" value="AUX_IAA"/>
    <property type="match status" value="1"/>
</dbReference>
<evidence type="ECO:0000256" key="1">
    <source>
        <dbReference type="ARBA" id="ARBA00004123"/>
    </source>
</evidence>
<reference evidence="10 11" key="1">
    <citation type="journal article" date="2020" name="IScience">
        <title>Genome Sequencing of the Endangered Kingdonia uniflora (Circaeasteraceae, Ranunculales) Reveals Potential Mechanisms of Evolutionary Specialization.</title>
        <authorList>
            <person name="Sun Y."/>
            <person name="Deng T."/>
            <person name="Zhang A."/>
            <person name="Moore M.J."/>
            <person name="Landis J.B."/>
            <person name="Lin N."/>
            <person name="Zhang H."/>
            <person name="Zhang X."/>
            <person name="Huang J."/>
            <person name="Zhang X."/>
            <person name="Sun H."/>
            <person name="Wang H."/>
        </authorList>
    </citation>
    <scope>NUCLEOTIDE SEQUENCE [LARGE SCALE GENOMIC DNA]</scope>
    <source>
        <strain evidence="10">TB1705</strain>
        <tissue evidence="10">Leaf</tissue>
    </source>
</reference>
<dbReference type="GO" id="GO:0009734">
    <property type="term" value="P:auxin-activated signaling pathway"/>
    <property type="evidence" value="ECO:0007669"/>
    <property type="project" value="UniProtKB-UniRule"/>
</dbReference>
<evidence type="ECO:0000256" key="5">
    <source>
        <dbReference type="ARBA" id="ARBA00023163"/>
    </source>
</evidence>
<dbReference type="SUPFAM" id="SSF54277">
    <property type="entry name" value="CAD &amp; PB1 domains"/>
    <property type="match status" value="1"/>
</dbReference>
<keyword evidence="7 8" id="KW-0927">Auxin signaling pathway</keyword>
<dbReference type="PANTHER" id="PTHR31734:SF38">
    <property type="entry name" value="AUXIN-RESPONSIVE PROTEIN IAA29"/>
    <property type="match status" value="1"/>
</dbReference>
<organism evidence="10 11">
    <name type="scientific">Kingdonia uniflora</name>
    <dbReference type="NCBI Taxonomy" id="39325"/>
    <lineage>
        <taxon>Eukaryota</taxon>
        <taxon>Viridiplantae</taxon>
        <taxon>Streptophyta</taxon>
        <taxon>Embryophyta</taxon>
        <taxon>Tracheophyta</taxon>
        <taxon>Spermatophyta</taxon>
        <taxon>Magnoliopsida</taxon>
        <taxon>Ranunculales</taxon>
        <taxon>Circaeasteraceae</taxon>
        <taxon>Kingdonia</taxon>
    </lineage>
</organism>
<keyword evidence="5 8" id="KW-0804">Transcription</keyword>
<evidence type="ECO:0000259" key="9">
    <source>
        <dbReference type="PROSITE" id="PS51745"/>
    </source>
</evidence>
<comment type="function">
    <text evidence="8">Aux/IAA proteins are short-lived transcriptional factors that function as repressors of early auxin response genes at low auxin concentrations.</text>
</comment>
<dbReference type="Proteomes" id="UP000541444">
    <property type="component" value="Unassembled WGS sequence"/>
</dbReference>
<dbReference type="OrthoDB" id="778717at2759"/>
<comment type="similarity">
    <text evidence="2 8">Belongs to the Aux/IAA family.</text>
</comment>
<evidence type="ECO:0000256" key="6">
    <source>
        <dbReference type="ARBA" id="ARBA00023242"/>
    </source>
</evidence>
<dbReference type="GO" id="GO:0006355">
    <property type="term" value="P:regulation of DNA-templated transcription"/>
    <property type="evidence" value="ECO:0007669"/>
    <property type="project" value="InterPro"/>
</dbReference>
<comment type="subunit">
    <text evidence="8">Homodimers and heterodimers.</text>
</comment>
<accession>A0A7J7MU56</accession>
<dbReference type="EMBL" id="JACGCM010001237">
    <property type="protein sequence ID" value="KAF6158218.1"/>
    <property type="molecule type" value="Genomic_DNA"/>
</dbReference>
<evidence type="ECO:0000256" key="2">
    <source>
        <dbReference type="ARBA" id="ARBA00006728"/>
    </source>
</evidence>
<dbReference type="PANTHER" id="PTHR31734">
    <property type="entry name" value="AUXIN-RESPONSIVE PROTEIN IAA17"/>
    <property type="match status" value="1"/>
</dbReference>
<dbReference type="PROSITE" id="PS51745">
    <property type="entry name" value="PB1"/>
    <property type="match status" value="1"/>
</dbReference>
<keyword evidence="3 8" id="KW-0678">Repressor</keyword>
<dbReference type="InterPro" id="IPR003311">
    <property type="entry name" value="AUX_IAA"/>
</dbReference>
<evidence type="ECO:0000256" key="4">
    <source>
        <dbReference type="ARBA" id="ARBA00023015"/>
    </source>
</evidence>
<dbReference type="Gene3D" id="3.10.20.90">
    <property type="entry name" value="Phosphatidylinositol 3-kinase Catalytic Subunit, Chain A, domain 1"/>
    <property type="match status" value="1"/>
</dbReference>
<dbReference type="InterPro" id="IPR053793">
    <property type="entry name" value="PB1-like"/>
</dbReference>
<evidence type="ECO:0000313" key="10">
    <source>
        <dbReference type="EMBL" id="KAF6158218.1"/>
    </source>
</evidence>
<evidence type="ECO:0000313" key="11">
    <source>
        <dbReference type="Proteomes" id="UP000541444"/>
    </source>
</evidence>
<keyword evidence="4 8" id="KW-0805">Transcription regulation</keyword>
<comment type="subcellular location">
    <subcellularLocation>
        <location evidence="1 8">Nucleus</location>
    </subcellularLocation>
</comment>
<evidence type="ECO:0000256" key="7">
    <source>
        <dbReference type="ARBA" id="ARBA00023294"/>
    </source>
</evidence>
<feature type="domain" description="PB1" evidence="9">
    <location>
        <begin position="94"/>
        <end position="182"/>
    </location>
</feature>
<protein>
    <recommendedName>
        <fullName evidence="8">Auxin-responsive protein</fullName>
    </recommendedName>
</protein>
<evidence type="ECO:0000256" key="3">
    <source>
        <dbReference type="ARBA" id="ARBA00022491"/>
    </source>
</evidence>
<dbReference type="AlphaFoldDB" id="A0A7J7MU56"/>
<keyword evidence="11" id="KW-1185">Reference proteome</keyword>
<dbReference type="GO" id="GO:0005634">
    <property type="term" value="C:nucleus"/>
    <property type="evidence" value="ECO:0007669"/>
    <property type="project" value="UniProtKB-SubCell"/>
</dbReference>
<proteinExistence type="inferred from homology"/>
<dbReference type="InterPro" id="IPR033389">
    <property type="entry name" value="AUX/IAA_dom"/>
</dbReference>
<keyword evidence="6 8" id="KW-0539">Nucleus</keyword>
<evidence type="ECO:0000256" key="8">
    <source>
        <dbReference type="RuleBase" id="RU004549"/>
    </source>
</evidence>
<name>A0A7J7MU56_9MAGN</name>